<sequence>MSLKLLSHHSTATEINQLPGYPRLKPAYILKINIGKILKVGTVGSGQSLTLVETGTGTLTTAEGYDYPIDGEIVYGADWLLNEPDGEHAIPNLKLLIKTQDGAVLSSEYTGTGVFSKPVLDMWAGDEGAKTFPFGISSTYHTFQSGDPKYKHLQYKTFVGNGRFVVNDDRSITVESRISEVIPSNDLDC</sequence>
<proteinExistence type="predicted"/>
<reference evidence="1" key="1">
    <citation type="journal article" date="2023" name="Mol. Phylogenet. Evol.">
        <title>Genome-scale phylogeny and comparative genomics of the fungal order Sordariales.</title>
        <authorList>
            <person name="Hensen N."/>
            <person name="Bonometti L."/>
            <person name="Westerberg I."/>
            <person name="Brannstrom I.O."/>
            <person name="Guillou S."/>
            <person name="Cros-Aarteil S."/>
            <person name="Calhoun S."/>
            <person name="Haridas S."/>
            <person name="Kuo A."/>
            <person name="Mondo S."/>
            <person name="Pangilinan J."/>
            <person name="Riley R."/>
            <person name="LaButti K."/>
            <person name="Andreopoulos B."/>
            <person name="Lipzen A."/>
            <person name="Chen C."/>
            <person name="Yan M."/>
            <person name="Daum C."/>
            <person name="Ng V."/>
            <person name="Clum A."/>
            <person name="Steindorff A."/>
            <person name="Ohm R.A."/>
            <person name="Martin F."/>
            <person name="Silar P."/>
            <person name="Natvig D.O."/>
            <person name="Lalanne C."/>
            <person name="Gautier V."/>
            <person name="Ament-Velasquez S.L."/>
            <person name="Kruys A."/>
            <person name="Hutchinson M.I."/>
            <person name="Powell A.J."/>
            <person name="Barry K."/>
            <person name="Miller A.N."/>
            <person name="Grigoriev I.V."/>
            <person name="Debuchy R."/>
            <person name="Gladieux P."/>
            <person name="Hiltunen Thoren M."/>
            <person name="Johannesson H."/>
        </authorList>
    </citation>
    <scope>NUCLEOTIDE SEQUENCE</scope>
    <source>
        <strain evidence="1">CBS 892.96</strain>
    </source>
</reference>
<protein>
    <submittedName>
        <fullName evidence="1">Uncharacterized protein</fullName>
    </submittedName>
</protein>
<dbReference type="EMBL" id="MU866759">
    <property type="protein sequence ID" value="KAK4170803.1"/>
    <property type="molecule type" value="Genomic_DNA"/>
</dbReference>
<accession>A0AAN6VX21</accession>
<dbReference type="AlphaFoldDB" id="A0AAN6VX21"/>
<gene>
    <name evidence="1" type="ORF">QBC36DRAFT_295959</name>
</gene>
<keyword evidence="2" id="KW-1185">Reference proteome</keyword>
<organism evidence="1 2">
    <name type="scientific">Triangularia setosa</name>
    <dbReference type="NCBI Taxonomy" id="2587417"/>
    <lineage>
        <taxon>Eukaryota</taxon>
        <taxon>Fungi</taxon>
        <taxon>Dikarya</taxon>
        <taxon>Ascomycota</taxon>
        <taxon>Pezizomycotina</taxon>
        <taxon>Sordariomycetes</taxon>
        <taxon>Sordariomycetidae</taxon>
        <taxon>Sordariales</taxon>
        <taxon>Podosporaceae</taxon>
        <taxon>Triangularia</taxon>
    </lineage>
</organism>
<evidence type="ECO:0000313" key="2">
    <source>
        <dbReference type="Proteomes" id="UP001302321"/>
    </source>
</evidence>
<dbReference type="Proteomes" id="UP001302321">
    <property type="component" value="Unassembled WGS sequence"/>
</dbReference>
<name>A0AAN6VX21_9PEZI</name>
<dbReference type="Gene3D" id="2.40.160.20">
    <property type="match status" value="1"/>
</dbReference>
<dbReference type="Pfam" id="PF11578">
    <property type="entry name" value="DUF3237"/>
    <property type="match status" value="1"/>
</dbReference>
<evidence type="ECO:0000313" key="1">
    <source>
        <dbReference type="EMBL" id="KAK4170803.1"/>
    </source>
</evidence>
<reference evidence="1" key="2">
    <citation type="submission" date="2023-05" db="EMBL/GenBank/DDBJ databases">
        <authorList>
            <consortium name="Lawrence Berkeley National Laboratory"/>
            <person name="Steindorff A."/>
            <person name="Hensen N."/>
            <person name="Bonometti L."/>
            <person name="Westerberg I."/>
            <person name="Brannstrom I.O."/>
            <person name="Guillou S."/>
            <person name="Cros-Aarteil S."/>
            <person name="Calhoun S."/>
            <person name="Haridas S."/>
            <person name="Kuo A."/>
            <person name="Mondo S."/>
            <person name="Pangilinan J."/>
            <person name="Riley R."/>
            <person name="Labutti K."/>
            <person name="Andreopoulos B."/>
            <person name="Lipzen A."/>
            <person name="Chen C."/>
            <person name="Yanf M."/>
            <person name="Daum C."/>
            <person name="Ng V."/>
            <person name="Clum A."/>
            <person name="Ohm R."/>
            <person name="Martin F."/>
            <person name="Silar P."/>
            <person name="Natvig D."/>
            <person name="Lalanne C."/>
            <person name="Gautier V."/>
            <person name="Ament-Velasquez S.L."/>
            <person name="Kruys A."/>
            <person name="Hutchinson M.I."/>
            <person name="Powell A.J."/>
            <person name="Barry K."/>
            <person name="Miller A.N."/>
            <person name="Grigoriev I.V."/>
            <person name="Debuchy R."/>
            <person name="Gladieux P."/>
            <person name="Thoren M.H."/>
            <person name="Johannesson H."/>
        </authorList>
    </citation>
    <scope>NUCLEOTIDE SEQUENCE</scope>
    <source>
        <strain evidence="1">CBS 892.96</strain>
    </source>
</reference>
<comment type="caution">
    <text evidence="1">The sequence shown here is derived from an EMBL/GenBank/DDBJ whole genome shotgun (WGS) entry which is preliminary data.</text>
</comment>